<comment type="caution">
    <text evidence="2">The sequence shown here is derived from an EMBL/GenBank/DDBJ whole genome shotgun (WGS) entry which is preliminary data.</text>
</comment>
<dbReference type="RefSeq" id="WP_371952984.1">
    <property type="nucleotide sequence ID" value="NZ_JAXCEI010000013.1"/>
</dbReference>
<organism evidence="2 3">
    <name type="scientific">Actinomadura monticuli</name>
    <dbReference type="NCBI Taxonomy" id="3097367"/>
    <lineage>
        <taxon>Bacteria</taxon>
        <taxon>Bacillati</taxon>
        <taxon>Actinomycetota</taxon>
        <taxon>Actinomycetes</taxon>
        <taxon>Streptosporangiales</taxon>
        <taxon>Thermomonosporaceae</taxon>
        <taxon>Actinomadura</taxon>
    </lineage>
</organism>
<reference evidence="2 3" key="1">
    <citation type="submission" date="2023-11" db="EMBL/GenBank/DDBJ databases">
        <title>Actinomadura monticuli sp. nov., isolated from volcanic ash.</title>
        <authorList>
            <person name="Lee S.D."/>
            <person name="Yang H."/>
            <person name="Kim I.S."/>
        </authorList>
    </citation>
    <scope>NUCLEOTIDE SEQUENCE [LARGE SCALE GENOMIC DNA]</scope>
    <source>
        <strain evidence="2 3">DLS-62</strain>
    </source>
</reference>
<dbReference type="Pfam" id="PF01455">
    <property type="entry name" value="HupF_HypC"/>
    <property type="match status" value="1"/>
</dbReference>
<evidence type="ECO:0000313" key="2">
    <source>
        <dbReference type="EMBL" id="MFA1542653.1"/>
    </source>
</evidence>
<gene>
    <name evidence="2" type="ORF">SM611_27270</name>
</gene>
<accession>A0ABV4QI11</accession>
<dbReference type="SUPFAM" id="SSF159127">
    <property type="entry name" value="HupF/HypC-like"/>
    <property type="match status" value="1"/>
</dbReference>
<evidence type="ECO:0000313" key="3">
    <source>
        <dbReference type="Proteomes" id="UP001569963"/>
    </source>
</evidence>
<keyword evidence="3" id="KW-1185">Reference proteome</keyword>
<dbReference type="Proteomes" id="UP001569963">
    <property type="component" value="Unassembled WGS sequence"/>
</dbReference>
<sequence length="75" mass="7851">MERVGEVVAAEDGTALVHSGRTRFPASLVILELEDVPVAPGDWLVVHSGIAVRKITADEAAGRLSAHRDGPGARP</sequence>
<dbReference type="EMBL" id="JAXCEI010000013">
    <property type="protein sequence ID" value="MFA1542653.1"/>
    <property type="molecule type" value="Genomic_DNA"/>
</dbReference>
<dbReference type="InterPro" id="IPR001109">
    <property type="entry name" value="Hydrogenase_HupF/HypC"/>
</dbReference>
<name>A0ABV4QI11_9ACTN</name>
<proteinExistence type="inferred from homology"/>
<dbReference type="Gene3D" id="2.30.30.140">
    <property type="match status" value="1"/>
</dbReference>
<protein>
    <submittedName>
        <fullName evidence="2">HypC/HybG/HupF family hydrogenase formation chaperone</fullName>
    </submittedName>
</protein>
<comment type="similarity">
    <text evidence="1">Belongs to the HupF/HypC family.</text>
</comment>
<evidence type="ECO:0000256" key="1">
    <source>
        <dbReference type="ARBA" id="ARBA00006018"/>
    </source>
</evidence>